<proteinExistence type="predicted"/>
<reference evidence="1 2" key="1">
    <citation type="journal article" date="2013" name="Genome Announc.">
        <title>Whole-Genome Sequences of Four Clinical Isolates of Mycobacterium tuberculosis from Tamil Nadu, South India.</title>
        <authorList>
            <person name="Narayanan S."/>
            <person name="Deshpande U."/>
        </authorList>
    </citation>
    <scope>NUCLEOTIDE SEQUENCE [LARGE SCALE GENOMIC DNA]</scope>
    <source>
        <strain evidence="1 2">CAS/NITR204</strain>
    </source>
</reference>
<evidence type="ECO:0000313" key="1">
    <source>
        <dbReference type="EMBL" id="AGL28175.1"/>
    </source>
</evidence>
<dbReference type="AlphaFoldDB" id="R4MBD6"/>
<accession>R4MBD6</accession>
<dbReference type="HOGENOM" id="CLU_1545964_0_0_11"/>
<dbReference type="BioCyc" id="MTUB1310114:G13A2-2754-MONOMER"/>
<organism evidence="1 2">
    <name type="scientific">Mycobacterium tuberculosis CAS/NITR204</name>
    <dbReference type="NCBI Taxonomy" id="1310114"/>
    <lineage>
        <taxon>Bacteria</taxon>
        <taxon>Bacillati</taxon>
        <taxon>Actinomycetota</taxon>
        <taxon>Actinomycetes</taxon>
        <taxon>Mycobacteriales</taxon>
        <taxon>Mycobacteriaceae</taxon>
        <taxon>Mycobacterium</taxon>
        <taxon>Mycobacterium tuberculosis complex</taxon>
    </lineage>
</organism>
<gene>
    <name evidence="1" type="ORF">J113_18950</name>
</gene>
<sequence length="173" mass="18189">MSAAAARWYARHGRGFGDIQDIELMMRDATALADGQLRRPDVHAAIQLHRVGVHDLHAHPGASRAATSSANWDLPAPVGPIIANGLTAARHRRNTPRRVALLGRTPWPIAVLARQAGQHLKCHPPKHLCGQPGQDGEVAAGQRVVESPLHTGAVGVIAAGSAGRQGVQAVGDD</sequence>
<protein>
    <submittedName>
        <fullName evidence="1">Uncharacterized protein</fullName>
    </submittedName>
</protein>
<dbReference type="KEGG" id="mtuc:J113_18950"/>
<dbReference type="Proteomes" id="UP000013548">
    <property type="component" value="Chromosome"/>
</dbReference>
<evidence type="ECO:0000313" key="2">
    <source>
        <dbReference type="Proteomes" id="UP000013548"/>
    </source>
</evidence>
<name>R4MBD6_MYCTX</name>
<dbReference type="EMBL" id="CP005386">
    <property type="protein sequence ID" value="AGL28175.1"/>
    <property type="molecule type" value="Genomic_DNA"/>
</dbReference>